<keyword evidence="3" id="KW-1185">Reference proteome</keyword>
<proteinExistence type="predicted"/>
<name>A0A385DZ89_9CAUD</name>
<gene>
    <name evidence="2" type="primary">80</name>
    <name evidence="2" type="ORF">SEA_HORUS_80</name>
</gene>
<dbReference type="RefSeq" id="YP_009808317.1">
    <property type="nucleotide sequence ID" value="NC_048039.1"/>
</dbReference>
<reference evidence="2 3" key="1">
    <citation type="submission" date="2018-07" db="EMBL/GenBank/DDBJ databases">
        <authorList>
            <person name="Said P."/>
            <person name="Hotaki K."/>
            <person name="Hall J.T."/>
            <person name="Leadon S.A."/>
            <person name="Fogarty M.P."/>
            <person name="Warner M.H."/>
            <person name="Garlena R.A."/>
            <person name="Russell D.A."/>
            <person name="Pope W.H."/>
            <person name="Jacobs-Sera D."/>
            <person name="Hatfull G.F."/>
        </authorList>
    </citation>
    <scope>NUCLEOTIDE SEQUENCE [LARGE SCALE GENOMIC DNA]</scope>
</reference>
<evidence type="ECO:0000256" key="1">
    <source>
        <dbReference type="SAM" id="Coils"/>
    </source>
</evidence>
<dbReference type="Proteomes" id="UP000262321">
    <property type="component" value="Segment"/>
</dbReference>
<protein>
    <submittedName>
        <fullName evidence="2">Uncharacterized protein</fullName>
    </submittedName>
</protein>
<keyword evidence="1" id="KW-0175">Coiled coil</keyword>
<feature type="coiled-coil region" evidence="1">
    <location>
        <begin position="95"/>
        <end position="122"/>
    </location>
</feature>
<dbReference type="KEGG" id="vg:54999218"/>
<accession>A0A385DZ89</accession>
<dbReference type="GeneID" id="54999218"/>
<evidence type="ECO:0000313" key="2">
    <source>
        <dbReference type="EMBL" id="AXQ63932.1"/>
    </source>
</evidence>
<dbReference type="EMBL" id="MH651176">
    <property type="protein sequence ID" value="AXQ63932.1"/>
    <property type="molecule type" value="Genomic_DNA"/>
</dbReference>
<sequence>MSIADEARAKLEGITPGPWSAEHFPWHHDDDPEWEVESHALQFDDPIGIAGHGVEQGKADAEFIAAAPELVDGLLAELDAAEQLLVQQGVLGKRCRRLTAERDAALATIQQVRELADKWEREAGPGSRAEQAYGRQVVSVEFAVTTLRRILGGES</sequence>
<evidence type="ECO:0000313" key="3">
    <source>
        <dbReference type="Proteomes" id="UP000262321"/>
    </source>
</evidence>
<organism evidence="2 3">
    <name type="scientific">Gordonia phage Horus</name>
    <dbReference type="NCBI Taxonomy" id="2301696"/>
    <lineage>
        <taxon>Viruses</taxon>
        <taxon>Duplodnaviria</taxon>
        <taxon>Heunggongvirae</taxon>
        <taxon>Uroviricota</taxon>
        <taxon>Caudoviricetes</taxon>
        <taxon>Langleyhallvirinae</taxon>
        <taxon>Horusvirus</taxon>
        <taxon>Horusvirus horus</taxon>
    </lineage>
</organism>